<comment type="caution">
    <text evidence="1">The sequence shown here is derived from an EMBL/GenBank/DDBJ whole genome shotgun (WGS) entry which is preliminary data.</text>
</comment>
<evidence type="ECO:0000313" key="1">
    <source>
        <dbReference type="EMBL" id="MCX2963157.1"/>
    </source>
</evidence>
<evidence type="ECO:0000313" key="2">
    <source>
        <dbReference type="Proteomes" id="UP001143347"/>
    </source>
</evidence>
<accession>A0A9X3D435</accession>
<name>A0A9X3D435_9ACTN</name>
<gene>
    <name evidence="1" type="ORF">OSB52_03525</name>
</gene>
<dbReference type="RefSeq" id="WP_266060182.1">
    <property type="nucleotide sequence ID" value="NZ_JAPKFM010000002.1"/>
</dbReference>
<reference evidence="1" key="1">
    <citation type="submission" date="2022-10" db="EMBL/GenBank/DDBJ databases">
        <title>WGS of marine actinomycetes from Thailand.</title>
        <authorList>
            <person name="Thawai C."/>
        </authorList>
    </citation>
    <scope>NUCLEOTIDE SEQUENCE</scope>
    <source>
        <strain evidence="1">SW21</strain>
    </source>
</reference>
<dbReference type="AlphaFoldDB" id="A0A9X3D435"/>
<dbReference type="EMBL" id="JAPKFM010000002">
    <property type="protein sequence ID" value="MCX2963157.1"/>
    <property type="molecule type" value="Genomic_DNA"/>
</dbReference>
<sequence>MRPDHIATTWAKDTSYSQDYADPTYNEAHLRKRAVGHGVRWHWGRRARGEKHTIVRAYADTGTGPELLWANDIGDRRVMLGAAEHHRAWLLTRGSTRSGGRTRLEVWDADAQSVSTVSAIDDIDISAHRWPLRPRPVDHDSYAQWCVTFFDGTRFADQVSDVHAEFVGDWPDGVVELTYRHIAYPGLFIRSRVGIYDALGRKRQEPFDWILTALLEQAGTHAYPSASLAVDGVLYG</sequence>
<protein>
    <submittedName>
        <fullName evidence="1">Uncharacterized protein</fullName>
    </submittedName>
</protein>
<proteinExistence type="predicted"/>
<dbReference type="Proteomes" id="UP001143347">
    <property type="component" value="Unassembled WGS sequence"/>
</dbReference>
<organism evidence="1 2">
    <name type="scientific">Gordonia aquimaris</name>
    <dbReference type="NCBI Taxonomy" id="2984863"/>
    <lineage>
        <taxon>Bacteria</taxon>
        <taxon>Bacillati</taxon>
        <taxon>Actinomycetota</taxon>
        <taxon>Actinomycetes</taxon>
        <taxon>Mycobacteriales</taxon>
        <taxon>Gordoniaceae</taxon>
        <taxon>Gordonia</taxon>
    </lineage>
</organism>
<keyword evidence="2" id="KW-1185">Reference proteome</keyword>